<dbReference type="GO" id="GO:0000742">
    <property type="term" value="P:karyogamy involved in conjugation with cellular fusion"/>
    <property type="evidence" value="ECO:0007669"/>
    <property type="project" value="UniProtKB-UniRule"/>
</dbReference>
<keyword evidence="6 11" id="KW-0256">Endoplasmic reticulum</keyword>
<evidence type="ECO:0000256" key="6">
    <source>
        <dbReference type="ARBA" id="ARBA00022824"/>
    </source>
</evidence>
<keyword evidence="3 11" id="KW-0415">Karyogamy</keyword>
<comment type="caution">
    <text evidence="12">The sequence shown here is derived from an EMBL/GenBank/DDBJ whole genome shotgun (WGS) entry which is preliminary data.</text>
</comment>
<dbReference type="GO" id="GO:0031965">
    <property type="term" value="C:nuclear membrane"/>
    <property type="evidence" value="ECO:0007669"/>
    <property type="project" value="UniProtKB-SubCell"/>
</dbReference>
<dbReference type="PANTHER" id="PTHR28012:SF1">
    <property type="entry name" value="NUCLEAR FUSION PROTEIN KAR5"/>
    <property type="match status" value="1"/>
</dbReference>
<keyword evidence="7 11" id="KW-1133">Transmembrane helix</keyword>
<keyword evidence="13" id="KW-1185">Reference proteome</keyword>
<evidence type="ECO:0000256" key="7">
    <source>
        <dbReference type="ARBA" id="ARBA00022989"/>
    </source>
</evidence>
<dbReference type="PANTHER" id="PTHR28012">
    <property type="entry name" value="NUCLEAR FUSION PROTEIN KAR5"/>
    <property type="match status" value="1"/>
</dbReference>
<evidence type="ECO:0000256" key="4">
    <source>
        <dbReference type="ARBA" id="ARBA00022692"/>
    </source>
</evidence>
<comment type="similarity">
    <text evidence="2 11">Belongs to the KAR5 family.</text>
</comment>
<dbReference type="InterPro" id="IPR007292">
    <property type="entry name" value="Nuclear_fusion_Kar5"/>
</dbReference>
<evidence type="ECO:0000313" key="12">
    <source>
        <dbReference type="EMBL" id="TFY57614.1"/>
    </source>
</evidence>
<dbReference type="AlphaFoldDB" id="A0A4Y9Y535"/>
<evidence type="ECO:0000256" key="5">
    <source>
        <dbReference type="ARBA" id="ARBA00022729"/>
    </source>
</evidence>
<reference evidence="12 13" key="1">
    <citation type="submission" date="2019-02" db="EMBL/GenBank/DDBJ databases">
        <title>Genome sequencing of the rare red list fungi Dentipellis fragilis.</title>
        <authorList>
            <person name="Buettner E."/>
            <person name="Kellner H."/>
        </authorList>
    </citation>
    <scope>NUCLEOTIDE SEQUENCE [LARGE SCALE GENOMIC DNA]</scope>
    <source>
        <strain evidence="12 13">DSM 105465</strain>
    </source>
</reference>
<dbReference type="Proteomes" id="UP000298327">
    <property type="component" value="Unassembled WGS sequence"/>
</dbReference>
<comment type="function">
    <text evidence="1 11">Required for nuclear membrane fusion during karyogamy.</text>
</comment>
<evidence type="ECO:0000256" key="2">
    <source>
        <dbReference type="ARBA" id="ARBA00010473"/>
    </source>
</evidence>
<evidence type="ECO:0000256" key="11">
    <source>
        <dbReference type="RuleBase" id="RU368082"/>
    </source>
</evidence>
<dbReference type="OrthoDB" id="5311848at2759"/>
<sequence>MWVLGSPHLRSSKPDCFRHAARQIETRCGDLELDEDGRVRAAISMTLCELKTARYTSLPLECQAFSADITTALQYDAPYASCVEAISRSAQFWASYSGYLREIPQLCFAFQRGNAIDEAHDIYRNATLEHIAFLQLLSDRDENSETQRSQWAALVAETKNTLVELRESSIAEDASAALAASLHDMLHEMLSKINDEIAHRQRRKEDDVALAFSHYIDSLSTAAAEIPLTLSLRLIPVLDELDGKLHQMVTRADQMNANWLAMQNSAILAEQTIREFSEAATGASAQLNKSAQQARSAHIAQVAASRATLRLAGKIEQMTAATHEGLSRINDSAAALQERLTFHHLDSGSTGWNLPWPLTLMLTQRPCDDFVIDRRSRAAHQDATATTTTAGGTAGLGLRFRFGFGYPTGLYGHPLAILALLCLRLVWFLALGLLRSPTLVRLPWLPFFANN</sequence>
<evidence type="ECO:0008006" key="14">
    <source>
        <dbReference type="Google" id="ProtNLM"/>
    </source>
</evidence>
<protein>
    <recommendedName>
        <fullName evidence="14">Nuclear fusion protein KAR5</fullName>
    </recommendedName>
</protein>
<dbReference type="Pfam" id="PF04163">
    <property type="entry name" value="Tht1"/>
    <property type="match status" value="1"/>
</dbReference>
<evidence type="ECO:0000256" key="3">
    <source>
        <dbReference type="ARBA" id="ARBA00022459"/>
    </source>
</evidence>
<dbReference type="GO" id="GO:0005789">
    <property type="term" value="C:endoplasmic reticulum membrane"/>
    <property type="evidence" value="ECO:0007669"/>
    <property type="project" value="UniProtKB-SubCell"/>
</dbReference>
<dbReference type="EMBL" id="SEOQ01000737">
    <property type="protein sequence ID" value="TFY57614.1"/>
    <property type="molecule type" value="Genomic_DNA"/>
</dbReference>
<name>A0A4Y9Y535_9AGAM</name>
<keyword evidence="9" id="KW-0325">Glycoprotein</keyword>
<proteinExistence type="inferred from homology"/>
<accession>A0A4Y9Y535</accession>
<evidence type="ECO:0000256" key="8">
    <source>
        <dbReference type="ARBA" id="ARBA00023136"/>
    </source>
</evidence>
<evidence type="ECO:0000256" key="10">
    <source>
        <dbReference type="ARBA" id="ARBA00023242"/>
    </source>
</evidence>
<feature type="transmembrane region" description="Helical" evidence="11">
    <location>
        <begin position="415"/>
        <end position="434"/>
    </location>
</feature>
<evidence type="ECO:0000256" key="9">
    <source>
        <dbReference type="ARBA" id="ARBA00023180"/>
    </source>
</evidence>
<organism evidence="12 13">
    <name type="scientific">Dentipellis fragilis</name>
    <dbReference type="NCBI Taxonomy" id="205917"/>
    <lineage>
        <taxon>Eukaryota</taxon>
        <taxon>Fungi</taxon>
        <taxon>Dikarya</taxon>
        <taxon>Basidiomycota</taxon>
        <taxon>Agaricomycotina</taxon>
        <taxon>Agaricomycetes</taxon>
        <taxon>Russulales</taxon>
        <taxon>Hericiaceae</taxon>
        <taxon>Dentipellis</taxon>
    </lineage>
</organism>
<comment type="subcellular location">
    <subcellularLocation>
        <location evidence="11">Endoplasmic reticulum membrane</location>
    </subcellularLocation>
    <subcellularLocation>
        <location evidence="11">Nucleus membrane</location>
    </subcellularLocation>
</comment>
<keyword evidence="5 11" id="KW-0732">Signal</keyword>
<keyword evidence="10 11" id="KW-0539">Nucleus</keyword>
<keyword evidence="8 11" id="KW-0472">Membrane</keyword>
<evidence type="ECO:0000313" key="13">
    <source>
        <dbReference type="Proteomes" id="UP000298327"/>
    </source>
</evidence>
<dbReference type="GO" id="GO:0048288">
    <property type="term" value="P:nuclear membrane fusion involved in karyogamy"/>
    <property type="evidence" value="ECO:0007669"/>
    <property type="project" value="UniProtKB-UniRule"/>
</dbReference>
<keyword evidence="4 11" id="KW-0812">Transmembrane</keyword>
<gene>
    <name evidence="12" type="ORF">EVG20_g8470</name>
</gene>
<evidence type="ECO:0000256" key="1">
    <source>
        <dbReference type="ARBA" id="ARBA00003389"/>
    </source>
</evidence>